<reference evidence="1 2" key="1">
    <citation type="journal article" date="2013" name="BMC Genomics">
        <title>Genome sequencing and comparative genomics of honey bee microsporidia, Nosema apis reveal novel insights into host-parasite interactions.</title>
        <authorList>
            <person name="Chen Yp."/>
            <person name="Pettis J.S."/>
            <person name="Zhao Y."/>
            <person name="Liu X."/>
            <person name="Tallon L.J."/>
            <person name="Sadzewicz L.D."/>
            <person name="Li R."/>
            <person name="Zheng H."/>
            <person name="Huang S."/>
            <person name="Zhang X."/>
            <person name="Hamilton M.C."/>
            <person name="Pernal S.F."/>
            <person name="Melathopoulos A.P."/>
            <person name="Yan X."/>
            <person name="Evans J.D."/>
        </authorList>
    </citation>
    <scope>NUCLEOTIDE SEQUENCE [LARGE SCALE GENOMIC DNA]</scope>
    <source>
        <strain evidence="1 2">BRL 01</strain>
    </source>
</reference>
<gene>
    <name evidence="1" type="ORF">NAPIS_ORF00624</name>
</gene>
<evidence type="ECO:0000313" key="2">
    <source>
        <dbReference type="Proteomes" id="UP000053780"/>
    </source>
</evidence>
<proteinExistence type="predicted"/>
<evidence type="ECO:0000313" key="1">
    <source>
        <dbReference type="EMBL" id="EQB61801.1"/>
    </source>
</evidence>
<name>T0MFF0_9MICR</name>
<keyword evidence="2" id="KW-1185">Reference proteome</keyword>
<organism evidence="1 2">
    <name type="scientific">Vairimorpha apis BRL 01</name>
    <dbReference type="NCBI Taxonomy" id="1037528"/>
    <lineage>
        <taxon>Eukaryota</taxon>
        <taxon>Fungi</taxon>
        <taxon>Fungi incertae sedis</taxon>
        <taxon>Microsporidia</taxon>
        <taxon>Nosematidae</taxon>
        <taxon>Vairimorpha</taxon>
    </lineage>
</organism>
<dbReference type="AlphaFoldDB" id="T0MFF0"/>
<accession>T0MFF0</accession>
<dbReference type="VEuPathDB" id="MicrosporidiaDB:NAPIS_ORF00624"/>
<dbReference type="Proteomes" id="UP000053780">
    <property type="component" value="Unassembled WGS sequence"/>
</dbReference>
<protein>
    <submittedName>
        <fullName evidence="1">Uncharacterized protein</fullName>
    </submittedName>
</protein>
<dbReference type="HOGENOM" id="CLU_139890_0_0_1"/>
<dbReference type="EMBL" id="KE647089">
    <property type="protein sequence ID" value="EQB61801.1"/>
    <property type="molecule type" value="Genomic_DNA"/>
</dbReference>
<sequence>MFLFINTVTLLNIYNLEVQTKNFTIIDCKTSSVFSYGFVRDFLPSEYKNKEKNLFKFENDDLSELFFYKIASDYLKLNENRIYMIESDKAITMCDFTISINENCKIIDINPKFSFGKVDDNYQKIEIKNIDNYSKFIWDYFLQNTINNNKTILIYNIKKY</sequence>